<dbReference type="AlphaFoldDB" id="A0A229S514"/>
<dbReference type="SUPFAM" id="SSF88659">
    <property type="entry name" value="Sigma3 and sigma4 domains of RNA polymerase sigma factors"/>
    <property type="match status" value="1"/>
</dbReference>
<dbReference type="InterPro" id="IPR013249">
    <property type="entry name" value="RNA_pol_sigma70_r4_t2"/>
</dbReference>
<keyword evidence="5" id="KW-0804">Transcription</keyword>
<protein>
    <submittedName>
        <fullName evidence="9">RNA polymerase subunit sigma</fullName>
    </submittedName>
</protein>
<feature type="region of interest" description="Disordered" evidence="6">
    <location>
        <begin position="111"/>
        <end position="134"/>
    </location>
</feature>
<dbReference type="OrthoDB" id="160825at2"/>
<dbReference type="PANTHER" id="PTHR43133:SF58">
    <property type="entry name" value="ECF RNA POLYMERASE SIGMA FACTOR SIGD"/>
    <property type="match status" value="1"/>
</dbReference>
<dbReference type="Gene3D" id="1.10.1740.10">
    <property type="match status" value="1"/>
</dbReference>
<evidence type="ECO:0000256" key="5">
    <source>
        <dbReference type="ARBA" id="ARBA00023163"/>
    </source>
</evidence>
<dbReference type="GO" id="GO:0016987">
    <property type="term" value="F:sigma factor activity"/>
    <property type="evidence" value="ECO:0007669"/>
    <property type="project" value="UniProtKB-KW"/>
</dbReference>
<dbReference type="Gene3D" id="1.10.10.10">
    <property type="entry name" value="Winged helix-like DNA-binding domain superfamily/Winged helix DNA-binding domain"/>
    <property type="match status" value="1"/>
</dbReference>
<evidence type="ECO:0000256" key="3">
    <source>
        <dbReference type="ARBA" id="ARBA00023082"/>
    </source>
</evidence>
<keyword evidence="3" id="KW-0731">Sigma factor</keyword>
<comment type="caution">
    <text evidence="9">The sequence shown here is derived from an EMBL/GenBank/DDBJ whole genome shotgun (WGS) entry which is preliminary data.</text>
</comment>
<sequence length="211" mass="23892">MSCIDAPANGTNVELLRLAREAQLDLSRPERGARTGQAVNELLRLVYPKILAYCRIRLGPDTYRMCTADDVAQETAMALLTALPRFHDQGTSFLGYVYRIAEYKVVDARRRHQRDRAKPVATPPERPQPGPSPEDHLLTEEFLARLHALLRYLSDNQRNAVWLRVFEGLSAIEAAERLDSTPGSVRVAVHRALRRLRRLIPPSDPLVRAPR</sequence>
<dbReference type="InterPro" id="IPR036388">
    <property type="entry name" value="WH-like_DNA-bd_sf"/>
</dbReference>
<evidence type="ECO:0000256" key="6">
    <source>
        <dbReference type="SAM" id="MobiDB-lite"/>
    </source>
</evidence>
<dbReference type="GO" id="GO:0006352">
    <property type="term" value="P:DNA-templated transcription initiation"/>
    <property type="evidence" value="ECO:0007669"/>
    <property type="project" value="InterPro"/>
</dbReference>
<organism evidence="9 10">
    <name type="scientific">Amycolatopsis thailandensis</name>
    <dbReference type="NCBI Taxonomy" id="589330"/>
    <lineage>
        <taxon>Bacteria</taxon>
        <taxon>Bacillati</taxon>
        <taxon>Actinomycetota</taxon>
        <taxon>Actinomycetes</taxon>
        <taxon>Pseudonocardiales</taxon>
        <taxon>Pseudonocardiaceae</taxon>
        <taxon>Amycolatopsis</taxon>
    </lineage>
</organism>
<dbReference type="SUPFAM" id="SSF88946">
    <property type="entry name" value="Sigma2 domain of RNA polymerase sigma factors"/>
    <property type="match status" value="1"/>
</dbReference>
<evidence type="ECO:0000256" key="2">
    <source>
        <dbReference type="ARBA" id="ARBA00023015"/>
    </source>
</evidence>
<feature type="compositionally biased region" description="Pro residues" evidence="6">
    <location>
        <begin position="121"/>
        <end position="132"/>
    </location>
</feature>
<dbReference type="NCBIfam" id="TIGR02937">
    <property type="entry name" value="sigma70-ECF"/>
    <property type="match status" value="1"/>
</dbReference>
<keyword evidence="10" id="KW-1185">Reference proteome</keyword>
<feature type="domain" description="RNA polymerase sigma-70 region 2" evidence="7">
    <location>
        <begin position="47"/>
        <end position="114"/>
    </location>
</feature>
<evidence type="ECO:0000256" key="4">
    <source>
        <dbReference type="ARBA" id="ARBA00023125"/>
    </source>
</evidence>
<evidence type="ECO:0000313" key="10">
    <source>
        <dbReference type="Proteomes" id="UP000215223"/>
    </source>
</evidence>
<evidence type="ECO:0000256" key="1">
    <source>
        <dbReference type="ARBA" id="ARBA00010641"/>
    </source>
</evidence>
<dbReference type="PANTHER" id="PTHR43133">
    <property type="entry name" value="RNA POLYMERASE ECF-TYPE SIGMA FACTO"/>
    <property type="match status" value="1"/>
</dbReference>
<evidence type="ECO:0000313" key="9">
    <source>
        <dbReference type="EMBL" id="OXM54017.1"/>
    </source>
</evidence>
<accession>A0A229S514</accession>
<dbReference type="InterPro" id="IPR039425">
    <property type="entry name" value="RNA_pol_sigma-70-like"/>
</dbReference>
<dbReference type="InterPro" id="IPR013325">
    <property type="entry name" value="RNA_pol_sigma_r2"/>
</dbReference>
<evidence type="ECO:0000259" key="7">
    <source>
        <dbReference type="Pfam" id="PF04542"/>
    </source>
</evidence>
<dbReference type="InterPro" id="IPR007627">
    <property type="entry name" value="RNA_pol_sigma70_r2"/>
</dbReference>
<name>A0A229S514_9PSEU</name>
<reference evidence="9 10" key="1">
    <citation type="submission" date="2017-07" db="EMBL/GenBank/DDBJ databases">
        <title>Amycolatopsis thailandensis Genome sequencing and assembly.</title>
        <authorList>
            <person name="Kaur N."/>
            <person name="Mayilraj S."/>
        </authorList>
    </citation>
    <scope>NUCLEOTIDE SEQUENCE [LARGE SCALE GENOMIC DNA]</scope>
    <source>
        <strain evidence="9 10">JCM 16380</strain>
    </source>
</reference>
<dbReference type="EMBL" id="NMQT01000072">
    <property type="protein sequence ID" value="OXM54017.1"/>
    <property type="molecule type" value="Genomic_DNA"/>
</dbReference>
<comment type="similarity">
    <text evidence="1">Belongs to the sigma-70 factor family. ECF subfamily.</text>
</comment>
<dbReference type="Pfam" id="PF04542">
    <property type="entry name" value="Sigma70_r2"/>
    <property type="match status" value="1"/>
</dbReference>
<evidence type="ECO:0000259" key="8">
    <source>
        <dbReference type="Pfam" id="PF08281"/>
    </source>
</evidence>
<dbReference type="InterPro" id="IPR013324">
    <property type="entry name" value="RNA_pol_sigma_r3/r4-like"/>
</dbReference>
<keyword evidence="4" id="KW-0238">DNA-binding</keyword>
<dbReference type="Proteomes" id="UP000215223">
    <property type="component" value="Unassembled WGS sequence"/>
</dbReference>
<keyword evidence="2" id="KW-0805">Transcription regulation</keyword>
<dbReference type="Pfam" id="PF08281">
    <property type="entry name" value="Sigma70_r4_2"/>
    <property type="match status" value="1"/>
</dbReference>
<gene>
    <name evidence="9" type="ORF">CFP71_20435</name>
</gene>
<dbReference type="GO" id="GO:0003677">
    <property type="term" value="F:DNA binding"/>
    <property type="evidence" value="ECO:0007669"/>
    <property type="project" value="UniProtKB-KW"/>
</dbReference>
<proteinExistence type="inferred from homology"/>
<dbReference type="InterPro" id="IPR014284">
    <property type="entry name" value="RNA_pol_sigma-70_dom"/>
</dbReference>
<feature type="domain" description="RNA polymerase sigma factor 70 region 4 type 2" evidence="8">
    <location>
        <begin position="144"/>
        <end position="196"/>
    </location>
</feature>